<evidence type="ECO:0000256" key="1">
    <source>
        <dbReference type="ARBA" id="ARBA00004141"/>
    </source>
</evidence>
<feature type="region of interest" description="Disordered" evidence="5">
    <location>
        <begin position="124"/>
        <end position="144"/>
    </location>
</feature>
<evidence type="ECO:0000256" key="5">
    <source>
        <dbReference type="SAM" id="MobiDB-lite"/>
    </source>
</evidence>
<keyword evidence="2 6" id="KW-0812">Transmembrane</keyword>
<dbReference type="EMBL" id="QFWV02000004">
    <property type="protein sequence ID" value="RKF07720.1"/>
    <property type="molecule type" value="Genomic_DNA"/>
</dbReference>
<organism evidence="7 8">
    <name type="scientific">Oceaniradius stylonematis</name>
    <dbReference type="NCBI Taxonomy" id="2184161"/>
    <lineage>
        <taxon>Bacteria</taxon>
        <taxon>Pseudomonadati</taxon>
        <taxon>Pseudomonadota</taxon>
        <taxon>Alphaproteobacteria</taxon>
        <taxon>Hyphomicrobiales</taxon>
        <taxon>Ahrensiaceae</taxon>
        <taxon>Oceaniradius</taxon>
    </lineage>
</organism>
<dbReference type="GO" id="GO:0016020">
    <property type="term" value="C:membrane"/>
    <property type="evidence" value="ECO:0007669"/>
    <property type="project" value="UniProtKB-SubCell"/>
</dbReference>
<feature type="transmembrane region" description="Helical" evidence="6">
    <location>
        <begin position="70"/>
        <end position="92"/>
    </location>
</feature>
<proteinExistence type="predicted"/>
<name>A0A3A8AJ64_9HYPH</name>
<evidence type="ECO:0000256" key="2">
    <source>
        <dbReference type="ARBA" id="ARBA00022692"/>
    </source>
</evidence>
<keyword evidence="8" id="KW-1185">Reference proteome</keyword>
<evidence type="ECO:0000256" key="6">
    <source>
        <dbReference type="SAM" id="Phobius"/>
    </source>
</evidence>
<dbReference type="RefSeq" id="WP_109765391.1">
    <property type="nucleotide sequence ID" value="NZ_JASHJV010000002.1"/>
</dbReference>
<gene>
    <name evidence="7" type="ORF">DEM25_008180</name>
</gene>
<feature type="transmembrane region" description="Helical" evidence="6">
    <location>
        <begin position="42"/>
        <end position="58"/>
    </location>
</feature>
<keyword evidence="3 6" id="KW-1133">Transmembrane helix</keyword>
<evidence type="ECO:0000313" key="8">
    <source>
        <dbReference type="Proteomes" id="UP000246132"/>
    </source>
</evidence>
<sequence length="144" mass="15157">MAYTDNIDQPKWKNRVAWGAQGLLALAFLAAGSQKIIGTEPMLQMFAAIGLGPLFQYVTGSLEITGAVMLLIPATAFWGAALVSCIMVGAIYTHLAVIGGSFVPALMLLLLACIVLWVRNPGRTQSKSPAAGAKTTTPAGRIRL</sequence>
<dbReference type="AlphaFoldDB" id="A0A3A8AJ64"/>
<dbReference type="Proteomes" id="UP000246132">
    <property type="component" value="Unassembled WGS sequence"/>
</dbReference>
<protein>
    <submittedName>
        <fullName evidence="7">DoxX family protein</fullName>
    </submittedName>
</protein>
<keyword evidence="4 6" id="KW-0472">Membrane</keyword>
<feature type="transmembrane region" description="Helical" evidence="6">
    <location>
        <begin position="98"/>
        <end position="118"/>
    </location>
</feature>
<evidence type="ECO:0000256" key="3">
    <source>
        <dbReference type="ARBA" id="ARBA00022989"/>
    </source>
</evidence>
<dbReference type="InterPro" id="IPR032808">
    <property type="entry name" value="DoxX"/>
</dbReference>
<comment type="subcellular location">
    <subcellularLocation>
        <location evidence="1">Membrane</location>
        <topology evidence="1">Multi-pass membrane protein</topology>
    </subcellularLocation>
</comment>
<dbReference type="Pfam" id="PF13564">
    <property type="entry name" value="DoxX_2"/>
    <property type="match status" value="1"/>
</dbReference>
<reference evidence="7 8" key="1">
    <citation type="journal article" date="2018" name="Int. J. Syst. Bacteriol.">
        <title>Oceaniradius stylonemae gen. nov., sp. nov., isolated from a red alga, Stylonema cornu-cervi.</title>
        <authorList>
            <person name="Jeong S."/>
        </authorList>
    </citation>
    <scope>NUCLEOTIDE SEQUENCE [LARGE SCALE GENOMIC DNA]</scope>
    <source>
        <strain evidence="7 8">StC1</strain>
    </source>
</reference>
<accession>A0A3A8AJ64</accession>
<evidence type="ECO:0000256" key="4">
    <source>
        <dbReference type="ARBA" id="ARBA00023136"/>
    </source>
</evidence>
<feature type="compositionally biased region" description="Low complexity" evidence="5">
    <location>
        <begin position="126"/>
        <end position="144"/>
    </location>
</feature>
<dbReference type="OrthoDB" id="3576439at2"/>
<comment type="caution">
    <text evidence="7">The sequence shown here is derived from an EMBL/GenBank/DDBJ whole genome shotgun (WGS) entry which is preliminary data.</text>
</comment>
<evidence type="ECO:0000313" key="7">
    <source>
        <dbReference type="EMBL" id="RKF07720.1"/>
    </source>
</evidence>